<dbReference type="InterPro" id="IPR036680">
    <property type="entry name" value="SPOR-like_sf"/>
</dbReference>
<dbReference type="SUPFAM" id="SSF48452">
    <property type="entry name" value="TPR-like"/>
    <property type="match status" value="1"/>
</dbReference>
<dbReference type="AlphaFoldDB" id="A0A1D8A4F5"/>
<accession>A0A1D8A4F5</accession>
<evidence type="ECO:0000313" key="4">
    <source>
        <dbReference type="Proteomes" id="UP000094626"/>
    </source>
</evidence>
<reference evidence="4" key="1">
    <citation type="journal article" date="2017" name="J. Biotechnol.">
        <title>Complete genome sequence of Novosphingobium resinovorum SA1, a versatile xenobiotic-degrading bacterium capable of utilizing sulfanilic acid.</title>
        <authorList>
            <person name="Hegedus B."/>
            <person name="Kos P.B."/>
            <person name="Balint B."/>
            <person name="Maroti G."/>
            <person name="Gan H.M."/>
            <person name="Perei K."/>
            <person name="Rakhely G."/>
        </authorList>
    </citation>
    <scope>NUCLEOTIDE SEQUENCE [LARGE SCALE GENOMIC DNA]</scope>
    <source>
        <strain evidence="4">SA1</strain>
    </source>
</reference>
<evidence type="ECO:0000313" key="3">
    <source>
        <dbReference type="EMBL" id="AOR76991.1"/>
    </source>
</evidence>
<feature type="compositionally biased region" description="Polar residues" evidence="1">
    <location>
        <begin position="325"/>
        <end position="335"/>
    </location>
</feature>
<protein>
    <submittedName>
        <fullName evidence="3">Sporulation protein SsgA</fullName>
    </submittedName>
</protein>
<feature type="compositionally biased region" description="Basic and acidic residues" evidence="1">
    <location>
        <begin position="338"/>
        <end position="356"/>
    </location>
</feature>
<keyword evidence="4" id="KW-1185">Reference proteome</keyword>
<dbReference type="PROSITE" id="PS51724">
    <property type="entry name" value="SPOR"/>
    <property type="match status" value="1"/>
</dbReference>
<dbReference type="Gene3D" id="1.25.40.10">
    <property type="entry name" value="Tetratricopeptide repeat domain"/>
    <property type="match status" value="1"/>
</dbReference>
<evidence type="ECO:0000256" key="1">
    <source>
        <dbReference type="SAM" id="MobiDB-lite"/>
    </source>
</evidence>
<proteinExistence type="predicted"/>
<evidence type="ECO:0000259" key="2">
    <source>
        <dbReference type="PROSITE" id="PS51724"/>
    </source>
</evidence>
<dbReference type="KEGG" id="nre:BES08_09705"/>
<sequence>MTEDVRVNHLVSRLLGGAALVGALSGAPAFAQGAPSVSRPVVQAVPGEDNKKLSAALARLGRDSRDVAALIDAGDAARALQDSAAAIGFYRRADEVSPGNPRVQAGLGSAFVHNGDPVSAIPYFDAAEKAGAGAALIAADRGLAYDLVGDNALAQRYYAAAMTSASGDKADELRHRLAISQAIGGDVDAAYTTLLPLLNRQDKPGWRTRAFTLAIAGDADKAVEITNTILPGKLAQSIAPYLRYMPRLTRAQQAAAADLGRFPRASEIGRDDARIAAYAPPRSSAAGGGLIPKGEPLGGTKLAKATKTSRTRSARTDTAQAARQQGQSTRPTSLASVDPDRVAPPEPKPAIERDTGELPPVGRSAEPARVAAATPAPVPGSASVSTPAVTPSAAPVRTAAPAPTQVAQATGPSTPPARSTAPGFDLGRLPASQAPAMGVAPASALAAKTPPVSAPASPPPVPGPNQLSLSEIFADIGKPTVDVMPTSGAVDIRLITPAAPPPPRVQLPKVEEAKPAEIKLAETKPVEAKAAEAPVAEVKEARATKAKTAAAKAAETKAKAKADAEAKAKAEAAEKAKKPTHPSRIWVQIGVGRDKSAIAFDWRRYTRDSAALLKGRSPYVSEMGRTNRVLIGPFATQKAASAFLADARKQGFADALPWTSPAGQVVDPLSSK</sequence>
<feature type="compositionally biased region" description="Low complexity" evidence="1">
    <location>
        <begin position="362"/>
        <end position="410"/>
    </location>
</feature>
<dbReference type="SUPFAM" id="SSF110997">
    <property type="entry name" value="Sporulation related repeat"/>
    <property type="match status" value="1"/>
</dbReference>
<dbReference type="OrthoDB" id="7398646at2"/>
<feature type="compositionally biased region" description="Pro residues" evidence="1">
    <location>
        <begin position="452"/>
        <end position="463"/>
    </location>
</feature>
<dbReference type="EMBL" id="CP017075">
    <property type="protein sequence ID" value="AOR76991.1"/>
    <property type="molecule type" value="Genomic_DNA"/>
</dbReference>
<dbReference type="Pfam" id="PF05036">
    <property type="entry name" value="SPOR"/>
    <property type="match status" value="1"/>
</dbReference>
<organism evidence="3 4">
    <name type="scientific">Novosphingobium resinovorum</name>
    <dbReference type="NCBI Taxonomy" id="158500"/>
    <lineage>
        <taxon>Bacteria</taxon>
        <taxon>Pseudomonadati</taxon>
        <taxon>Pseudomonadota</taxon>
        <taxon>Alphaproteobacteria</taxon>
        <taxon>Sphingomonadales</taxon>
        <taxon>Sphingomonadaceae</taxon>
        <taxon>Novosphingobium</taxon>
    </lineage>
</organism>
<dbReference type="InterPro" id="IPR011990">
    <property type="entry name" value="TPR-like_helical_dom_sf"/>
</dbReference>
<dbReference type="Proteomes" id="UP000094626">
    <property type="component" value="Chromosome"/>
</dbReference>
<feature type="domain" description="SPOR" evidence="2">
    <location>
        <begin position="579"/>
        <end position="660"/>
    </location>
</feature>
<name>A0A1D8A4F5_9SPHN</name>
<dbReference type="GO" id="GO:0042834">
    <property type="term" value="F:peptidoglycan binding"/>
    <property type="evidence" value="ECO:0007669"/>
    <property type="project" value="InterPro"/>
</dbReference>
<dbReference type="InterPro" id="IPR007730">
    <property type="entry name" value="SPOR-like_dom"/>
</dbReference>
<feature type="region of interest" description="Disordered" evidence="1">
    <location>
        <begin position="279"/>
        <end position="466"/>
    </location>
</feature>
<dbReference type="Gene3D" id="3.30.70.1070">
    <property type="entry name" value="Sporulation related repeat"/>
    <property type="match status" value="1"/>
</dbReference>
<gene>
    <name evidence="3" type="ORF">BES08_09705</name>
</gene>